<protein>
    <submittedName>
        <fullName evidence="2">PRA1 family protein B4-like</fullName>
    </submittedName>
</protein>
<organism evidence="2 3">
    <name type="scientific">Pyrus ussuriensis x Pyrus communis</name>
    <dbReference type="NCBI Taxonomy" id="2448454"/>
    <lineage>
        <taxon>Eukaryota</taxon>
        <taxon>Viridiplantae</taxon>
        <taxon>Streptophyta</taxon>
        <taxon>Embryophyta</taxon>
        <taxon>Tracheophyta</taxon>
        <taxon>Spermatophyta</taxon>
        <taxon>Magnoliopsida</taxon>
        <taxon>eudicotyledons</taxon>
        <taxon>Gunneridae</taxon>
        <taxon>Pentapetalae</taxon>
        <taxon>rosids</taxon>
        <taxon>fabids</taxon>
        <taxon>Rosales</taxon>
        <taxon>Rosaceae</taxon>
        <taxon>Amygdaloideae</taxon>
        <taxon>Maleae</taxon>
        <taxon>Pyrus</taxon>
    </lineage>
</organism>
<evidence type="ECO:0000313" key="2">
    <source>
        <dbReference type="EMBL" id="KAB2598273.1"/>
    </source>
</evidence>
<comment type="caution">
    <text evidence="2">The sequence shown here is derived from an EMBL/GenBank/DDBJ whole genome shotgun (WGS) entry which is preliminary data.</text>
</comment>
<feature type="compositionally biased region" description="Basic and acidic residues" evidence="1">
    <location>
        <begin position="71"/>
        <end position="90"/>
    </location>
</feature>
<evidence type="ECO:0000256" key="1">
    <source>
        <dbReference type="SAM" id="MobiDB-lite"/>
    </source>
</evidence>
<name>A0A5N5F680_9ROSA</name>
<sequence length="119" mass="12811">MVAAAPPPPLPPTPAPDFFNDIGSTASGNDGWGCADSDMGCDIVEEGKEASGGGRLLLVEEEVLRNLKGAVHKDNYATDGKSGDEDGSDRCEEDDENREAMRPQKFWVSENVWPKMTRG</sequence>
<proteinExistence type="predicted"/>
<evidence type="ECO:0000313" key="3">
    <source>
        <dbReference type="Proteomes" id="UP000327157"/>
    </source>
</evidence>
<feature type="region of interest" description="Disordered" evidence="1">
    <location>
        <begin position="1"/>
        <end position="31"/>
    </location>
</feature>
<dbReference type="Proteomes" id="UP000327157">
    <property type="component" value="Chromosome 1"/>
</dbReference>
<reference evidence="3" key="2">
    <citation type="submission" date="2019-10" db="EMBL/GenBank/DDBJ databases">
        <title>A de novo genome assembly of a pear dwarfing rootstock.</title>
        <authorList>
            <person name="Wang F."/>
            <person name="Wang J."/>
            <person name="Li S."/>
            <person name="Zhang Y."/>
            <person name="Fang M."/>
            <person name="Ma L."/>
            <person name="Zhao Y."/>
            <person name="Jiang S."/>
        </authorList>
    </citation>
    <scope>NUCLEOTIDE SEQUENCE [LARGE SCALE GENOMIC DNA]</scope>
</reference>
<accession>A0A5N5F680</accession>
<dbReference type="AlphaFoldDB" id="A0A5N5F680"/>
<keyword evidence="3" id="KW-1185">Reference proteome</keyword>
<dbReference type="EMBL" id="SMOL01000768">
    <property type="protein sequence ID" value="KAB2598273.1"/>
    <property type="molecule type" value="Genomic_DNA"/>
</dbReference>
<feature type="region of interest" description="Disordered" evidence="1">
    <location>
        <begin position="71"/>
        <end position="105"/>
    </location>
</feature>
<gene>
    <name evidence="2" type="ORF">D8674_001193</name>
</gene>
<feature type="compositionally biased region" description="Pro residues" evidence="1">
    <location>
        <begin position="1"/>
        <end position="15"/>
    </location>
</feature>
<reference evidence="2 3" key="1">
    <citation type="submission" date="2019-09" db="EMBL/GenBank/DDBJ databases">
        <authorList>
            <person name="Ou C."/>
        </authorList>
    </citation>
    <scope>NUCLEOTIDE SEQUENCE [LARGE SCALE GENOMIC DNA]</scope>
    <source>
        <strain evidence="2">S2</strain>
        <tissue evidence="2">Leaf</tissue>
    </source>
</reference>
<reference evidence="2 3" key="3">
    <citation type="submission" date="2019-11" db="EMBL/GenBank/DDBJ databases">
        <title>A de novo genome assembly of a pear dwarfing rootstock.</title>
        <authorList>
            <person name="Wang F."/>
            <person name="Wang J."/>
            <person name="Li S."/>
            <person name="Zhang Y."/>
            <person name="Fang M."/>
            <person name="Ma L."/>
            <person name="Zhao Y."/>
            <person name="Jiang S."/>
        </authorList>
    </citation>
    <scope>NUCLEOTIDE SEQUENCE [LARGE SCALE GENOMIC DNA]</scope>
    <source>
        <strain evidence="2">S2</strain>
        <tissue evidence="2">Leaf</tissue>
    </source>
</reference>